<dbReference type="InterPro" id="IPR001910">
    <property type="entry name" value="Inosine/uridine_hydrolase_dom"/>
</dbReference>
<protein>
    <submittedName>
        <fullName evidence="3">Putative inosine-uridine preferring nucleoside hydrolase</fullName>
    </submittedName>
</protein>
<dbReference type="GO" id="GO:0016799">
    <property type="term" value="F:hydrolase activity, hydrolyzing N-glycosyl compounds"/>
    <property type="evidence" value="ECO:0007669"/>
    <property type="project" value="InterPro"/>
</dbReference>
<organism evidence="3">
    <name type="scientific">Rhipicephalus pulchellus</name>
    <name type="common">Yellow backed tick</name>
    <name type="synonym">Dermacentor pulchellus</name>
    <dbReference type="NCBI Taxonomy" id="72859"/>
    <lineage>
        <taxon>Eukaryota</taxon>
        <taxon>Metazoa</taxon>
        <taxon>Ecdysozoa</taxon>
        <taxon>Arthropoda</taxon>
        <taxon>Chelicerata</taxon>
        <taxon>Arachnida</taxon>
        <taxon>Acari</taxon>
        <taxon>Parasitiformes</taxon>
        <taxon>Ixodida</taxon>
        <taxon>Ixodoidea</taxon>
        <taxon>Ixodidae</taxon>
        <taxon>Rhipicephalinae</taxon>
        <taxon>Rhipicephalus</taxon>
        <taxon>Rhipicephalus</taxon>
    </lineage>
</organism>
<dbReference type="EMBL" id="GACK01005516">
    <property type="protein sequence ID" value="JAA59518.1"/>
    <property type="molecule type" value="mRNA"/>
</dbReference>
<dbReference type="SUPFAM" id="SSF53590">
    <property type="entry name" value="Nucleoside hydrolase"/>
    <property type="match status" value="1"/>
</dbReference>
<dbReference type="PANTHER" id="PTHR46190:SF1">
    <property type="entry name" value="SI:CH211-201H21.5"/>
    <property type="match status" value="1"/>
</dbReference>
<keyword evidence="3" id="KW-0378">Hydrolase</keyword>
<accession>L7M8N0</accession>
<comment type="similarity">
    <text evidence="1">Belongs to the IUNH family.</text>
</comment>
<evidence type="ECO:0000259" key="2">
    <source>
        <dbReference type="Pfam" id="PF01156"/>
    </source>
</evidence>
<proteinExistence type="evidence at transcript level"/>
<reference evidence="3" key="1">
    <citation type="submission" date="2012-11" db="EMBL/GenBank/DDBJ databases">
        <authorList>
            <person name="Lucero-Rivera Y.E."/>
            <person name="Tovar-Ramirez D."/>
        </authorList>
    </citation>
    <scope>NUCLEOTIDE SEQUENCE</scope>
    <source>
        <tissue evidence="3">Salivary gland</tissue>
    </source>
</reference>
<dbReference type="InterPro" id="IPR036452">
    <property type="entry name" value="Ribo_hydro-like"/>
</dbReference>
<reference evidence="3" key="2">
    <citation type="journal article" date="2015" name="J. Proteomics">
        <title>Sexual differences in the sialomes of the zebra tick, Rhipicephalus pulchellus.</title>
        <authorList>
            <person name="Tan A.W."/>
            <person name="Francischetti I.M."/>
            <person name="Slovak M."/>
            <person name="Kini R.M."/>
            <person name="Ribeiro J.M."/>
        </authorList>
    </citation>
    <scope>NUCLEOTIDE SEQUENCE</scope>
    <source>
        <tissue evidence="3">Salivary gland</tissue>
    </source>
</reference>
<dbReference type="Gene3D" id="3.90.245.10">
    <property type="entry name" value="Ribonucleoside hydrolase-like"/>
    <property type="match status" value="1"/>
</dbReference>
<dbReference type="PANTHER" id="PTHR46190">
    <property type="entry name" value="SI:CH211-201H21.5-RELATED"/>
    <property type="match status" value="1"/>
</dbReference>
<dbReference type="InterPro" id="IPR052775">
    <property type="entry name" value="IUN_hydrolase"/>
</dbReference>
<sequence>MSEKTLIIDTDVGVDDALAILLALANPAKCKVLAITCVAGNVELSKVYMNVLRILNHRKQLQIPVYQGCNRPLVQKSMHCTVFHGQDGLGGASDRWPLPTDDLEPPKDHASVAMVEMVQKHPGTLTLVALGPLTNVALAQRLDPTFLTNLKELVIMGGTFEGRGNETPTGEFNFTCDPEAASVVLGEAECKTRIVTYEPCQDHVLDWDWFENWVGGPSQTAQLVRAITEDPAQRQREVLQRQGFMSCDLITMASVLEPWLVTYSERHPTWVELHGATTRGMLVVDRRPSIKWHHGKPPHVEFLLRFNMDGLKNLYARMLY</sequence>
<dbReference type="Pfam" id="PF01156">
    <property type="entry name" value="IU_nuc_hydro"/>
    <property type="match status" value="1"/>
</dbReference>
<feature type="domain" description="Inosine/uridine-preferring nucleoside hydrolase" evidence="2">
    <location>
        <begin position="6"/>
        <end position="311"/>
    </location>
</feature>
<dbReference type="AlphaFoldDB" id="L7M8N0"/>
<name>L7M8N0_RHIPC</name>
<evidence type="ECO:0000313" key="3">
    <source>
        <dbReference type="EMBL" id="JAA59518.1"/>
    </source>
</evidence>
<evidence type="ECO:0000256" key="1">
    <source>
        <dbReference type="ARBA" id="ARBA00009176"/>
    </source>
</evidence>